<dbReference type="Proteomes" id="UP000215145">
    <property type="component" value="Unassembled WGS sequence"/>
</dbReference>
<reference evidence="10 11" key="1">
    <citation type="submission" date="2017-07" db="EMBL/GenBank/DDBJ databases">
        <title>Paenibacillus herberti R33 genome sequencing and assembly.</title>
        <authorList>
            <person name="Su W."/>
        </authorList>
    </citation>
    <scope>NUCLEOTIDE SEQUENCE [LARGE SCALE GENOMIC DNA]</scope>
    <source>
        <strain evidence="10 11">R33</strain>
    </source>
</reference>
<name>A0A229NWE8_9BACL</name>
<sequence>MVETHLPSATEMPSGLAAAAPPAIDLRNVRFTYPGGERQVLDGASLQLNTGSFTAIIGGNGSGKSTLCKLFNGLIPHFYSGDFEGEVWIEGRNAGECSVAELSRQIGYVYQDFDNQLVRPTVLDEACFAPLNYGIKEYRSLGRQALEQCGLLHMQDRYIWELSGGQRHLLAIAGALSLQPGILVVDEPVSQLDPSHARQVYDLLRRLNRDQGKTIIVIEHHAEFIADYCRDVCLVDAGRVRWLLPVPQALNRLDDLASCGIQPPEVTQVAARLNSLLATEIETPLAPSPLAETNLPVTLEAAVRWFHGLLETSAPASAGASAPVSAPASVPVFALASAPDSVRASALTSAASDVPPIQSEKVDNSESARWGQNELENQTPSNTAVLELNAVSLSYGSQRKGRRIVLDGISLKLHAGERVAVVGGNGAGKSSLLKLAAGIIRPDAGEVVLQGQPAAGVPLELLSEQVGYVFQNPEDMFIDDSVSKEIAYALIRRKLPDAEQRLQEMLRAFRLEELAGRDARLLSGGQQRRCSLAIGAAMRPAVMLLDEPTANLDMAMRGDLLSTLQALSSHVSTVVVATHDMGLVQEWATRVLVLQGGRLAADGPPEQVFADRELMARAGLMLPSLMELADRIGFGNRLARLTPASLAAAMLSRISDGMAEKVEEKSHANCPQMA</sequence>
<dbReference type="RefSeq" id="WP_089525010.1">
    <property type="nucleotide sequence ID" value="NZ_NMUQ01000002.1"/>
</dbReference>
<keyword evidence="11" id="KW-1185">Reference proteome</keyword>
<dbReference type="Gene3D" id="3.40.50.300">
    <property type="entry name" value="P-loop containing nucleotide triphosphate hydrolases"/>
    <property type="match status" value="2"/>
</dbReference>
<dbReference type="PANTHER" id="PTHR43553">
    <property type="entry name" value="HEAVY METAL TRANSPORTER"/>
    <property type="match status" value="1"/>
</dbReference>
<dbReference type="EMBL" id="NMUQ01000002">
    <property type="protein sequence ID" value="OXM14188.1"/>
    <property type="molecule type" value="Genomic_DNA"/>
</dbReference>
<keyword evidence="5" id="KW-0067">ATP-binding</keyword>
<dbReference type="InterPro" id="IPR027417">
    <property type="entry name" value="P-loop_NTPase"/>
</dbReference>
<dbReference type="OrthoDB" id="501320at2"/>
<dbReference type="Pfam" id="PF00005">
    <property type="entry name" value="ABC_tran"/>
    <property type="match status" value="2"/>
</dbReference>
<evidence type="ECO:0000256" key="4">
    <source>
        <dbReference type="ARBA" id="ARBA00022741"/>
    </source>
</evidence>
<evidence type="ECO:0000256" key="6">
    <source>
        <dbReference type="ARBA" id="ARBA00022967"/>
    </source>
</evidence>
<comment type="similarity">
    <text evidence="1">Belongs to the ABC transporter superfamily.</text>
</comment>
<dbReference type="PROSITE" id="PS50893">
    <property type="entry name" value="ABC_TRANSPORTER_2"/>
    <property type="match status" value="2"/>
</dbReference>
<dbReference type="GO" id="GO:0016887">
    <property type="term" value="F:ATP hydrolysis activity"/>
    <property type="evidence" value="ECO:0007669"/>
    <property type="project" value="InterPro"/>
</dbReference>
<dbReference type="SMART" id="SM00382">
    <property type="entry name" value="AAA"/>
    <property type="match status" value="2"/>
</dbReference>
<dbReference type="SUPFAM" id="SSF52540">
    <property type="entry name" value="P-loop containing nucleoside triphosphate hydrolases"/>
    <property type="match status" value="2"/>
</dbReference>
<evidence type="ECO:0000256" key="3">
    <source>
        <dbReference type="ARBA" id="ARBA00022475"/>
    </source>
</evidence>
<keyword evidence="4" id="KW-0547">Nucleotide-binding</keyword>
<gene>
    <name evidence="10" type="ORF">CGZ75_14570</name>
</gene>
<keyword evidence="6" id="KW-1278">Translocase</keyword>
<dbReference type="InterPro" id="IPR015856">
    <property type="entry name" value="ABC_transpr_CbiO/EcfA_su"/>
</dbReference>
<keyword evidence="7" id="KW-0472">Membrane</keyword>
<dbReference type="AlphaFoldDB" id="A0A229NWE8"/>
<evidence type="ECO:0000313" key="11">
    <source>
        <dbReference type="Proteomes" id="UP000215145"/>
    </source>
</evidence>
<evidence type="ECO:0000256" key="1">
    <source>
        <dbReference type="ARBA" id="ARBA00005417"/>
    </source>
</evidence>
<dbReference type="CDD" id="cd03225">
    <property type="entry name" value="ABC_cobalt_CbiO_domain1"/>
    <property type="match status" value="2"/>
</dbReference>
<evidence type="ECO:0000259" key="9">
    <source>
        <dbReference type="PROSITE" id="PS50893"/>
    </source>
</evidence>
<dbReference type="InterPro" id="IPR050095">
    <property type="entry name" value="ECF_ABC_transporter_ATP-bd"/>
</dbReference>
<evidence type="ECO:0000256" key="8">
    <source>
        <dbReference type="SAM" id="MobiDB-lite"/>
    </source>
</evidence>
<evidence type="ECO:0000313" key="10">
    <source>
        <dbReference type="EMBL" id="OXM14188.1"/>
    </source>
</evidence>
<keyword evidence="2" id="KW-0813">Transport</keyword>
<dbReference type="PANTHER" id="PTHR43553:SF24">
    <property type="entry name" value="ENERGY-COUPLING FACTOR TRANSPORTER ATP-BINDING PROTEIN ECFA1"/>
    <property type="match status" value="1"/>
</dbReference>
<dbReference type="InterPro" id="IPR003593">
    <property type="entry name" value="AAA+_ATPase"/>
</dbReference>
<keyword evidence="3" id="KW-1003">Cell membrane</keyword>
<feature type="domain" description="ABC transporter" evidence="9">
    <location>
        <begin position="386"/>
        <end position="621"/>
    </location>
</feature>
<evidence type="ECO:0000256" key="5">
    <source>
        <dbReference type="ARBA" id="ARBA00022840"/>
    </source>
</evidence>
<evidence type="ECO:0000256" key="7">
    <source>
        <dbReference type="ARBA" id="ARBA00023136"/>
    </source>
</evidence>
<comment type="caution">
    <text evidence="10">The sequence shown here is derived from an EMBL/GenBank/DDBJ whole genome shotgun (WGS) entry which is preliminary data.</text>
</comment>
<accession>A0A229NWE8</accession>
<protein>
    <submittedName>
        <fullName evidence="10">ABC transporter</fullName>
    </submittedName>
</protein>
<feature type="domain" description="ABC transporter" evidence="9">
    <location>
        <begin position="24"/>
        <end position="262"/>
    </location>
</feature>
<dbReference type="InterPro" id="IPR003439">
    <property type="entry name" value="ABC_transporter-like_ATP-bd"/>
</dbReference>
<dbReference type="GO" id="GO:0043190">
    <property type="term" value="C:ATP-binding cassette (ABC) transporter complex"/>
    <property type="evidence" value="ECO:0007669"/>
    <property type="project" value="TreeGrafter"/>
</dbReference>
<dbReference type="GO" id="GO:0042626">
    <property type="term" value="F:ATPase-coupled transmembrane transporter activity"/>
    <property type="evidence" value="ECO:0007669"/>
    <property type="project" value="TreeGrafter"/>
</dbReference>
<evidence type="ECO:0000256" key="2">
    <source>
        <dbReference type="ARBA" id="ARBA00022448"/>
    </source>
</evidence>
<organism evidence="10 11">
    <name type="scientific">Paenibacillus herberti</name>
    <dbReference type="NCBI Taxonomy" id="1619309"/>
    <lineage>
        <taxon>Bacteria</taxon>
        <taxon>Bacillati</taxon>
        <taxon>Bacillota</taxon>
        <taxon>Bacilli</taxon>
        <taxon>Bacillales</taxon>
        <taxon>Paenibacillaceae</taxon>
        <taxon>Paenibacillus</taxon>
    </lineage>
</organism>
<feature type="region of interest" description="Disordered" evidence="8">
    <location>
        <begin position="355"/>
        <end position="378"/>
    </location>
</feature>
<dbReference type="GO" id="GO:0005524">
    <property type="term" value="F:ATP binding"/>
    <property type="evidence" value="ECO:0007669"/>
    <property type="project" value="UniProtKB-KW"/>
</dbReference>
<proteinExistence type="inferred from homology"/>